<accession>A0A931DBX9</accession>
<dbReference type="Pfam" id="PF13091">
    <property type="entry name" value="PLDc_2"/>
    <property type="match status" value="1"/>
</dbReference>
<dbReference type="Proteomes" id="UP000614047">
    <property type="component" value="Unassembled WGS sequence"/>
</dbReference>
<feature type="domain" description="PLD phosphodiesterase" evidence="2">
    <location>
        <begin position="407"/>
        <end position="434"/>
    </location>
</feature>
<dbReference type="GO" id="GO:0006793">
    <property type="term" value="P:phosphorus metabolic process"/>
    <property type="evidence" value="ECO:0007669"/>
    <property type="project" value="UniProtKB-ARBA"/>
</dbReference>
<dbReference type="InterPro" id="IPR001736">
    <property type="entry name" value="PLipase_D/transphosphatidylase"/>
</dbReference>
<dbReference type="EMBL" id="JADOUA010000001">
    <property type="protein sequence ID" value="MBG6086064.1"/>
    <property type="molecule type" value="Genomic_DNA"/>
</dbReference>
<dbReference type="GO" id="GO:0003824">
    <property type="term" value="F:catalytic activity"/>
    <property type="evidence" value="ECO:0007669"/>
    <property type="project" value="InterPro"/>
</dbReference>
<dbReference type="InterPro" id="IPR025202">
    <property type="entry name" value="PLD-like_dom"/>
</dbReference>
<dbReference type="Gene3D" id="3.30.870.10">
    <property type="entry name" value="Endonuclease Chain A"/>
    <property type="match status" value="2"/>
</dbReference>
<name>A0A931DBX9_9ACTN</name>
<dbReference type="AlphaFoldDB" id="A0A931DBX9"/>
<reference evidence="3" key="1">
    <citation type="submission" date="2020-11" db="EMBL/GenBank/DDBJ databases">
        <title>Sequencing the genomes of 1000 actinobacteria strains.</title>
        <authorList>
            <person name="Klenk H.-P."/>
        </authorList>
    </citation>
    <scope>NUCLEOTIDE SEQUENCE</scope>
    <source>
        <strain evidence="3">DSM 43175</strain>
    </source>
</reference>
<dbReference type="PROSITE" id="PS50035">
    <property type="entry name" value="PLD"/>
    <property type="match status" value="2"/>
</dbReference>
<evidence type="ECO:0000256" key="1">
    <source>
        <dbReference type="SAM" id="MobiDB-lite"/>
    </source>
</evidence>
<gene>
    <name evidence="3" type="ORF">IW256_000177</name>
</gene>
<proteinExistence type="predicted"/>
<evidence type="ECO:0000313" key="4">
    <source>
        <dbReference type="Proteomes" id="UP000614047"/>
    </source>
</evidence>
<feature type="domain" description="PLD phosphodiesterase" evidence="2">
    <location>
        <begin position="635"/>
        <end position="657"/>
    </location>
</feature>
<protein>
    <submittedName>
        <fullName evidence="3">Phosphatidylserine/phosphatidylglycerophosphate/ cardiolipin synthase-like enzyme</fullName>
    </submittedName>
</protein>
<feature type="region of interest" description="Disordered" evidence="1">
    <location>
        <begin position="489"/>
        <end position="509"/>
    </location>
</feature>
<organism evidence="3 4">
    <name type="scientific">Actinomadura viridis</name>
    <dbReference type="NCBI Taxonomy" id="58110"/>
    <lineage>
        <taxon>Bacteria</taxon>
        <taxon>Bacillati</taxon>
        <taxon>Actinomycetota</taxon>
        <taxon>Actinomycetes</taxon>
        <taxon>Streptosporangiales</taxon>
        <taxon>Thermomonosporaceae</taxon>
        <taxon>Actinomadura</taxon>
    </lineage>
</organism>
<dbReference type="RefSeq" id="WP_197009116.1">
    <property type="nucleotide sequence ID" value="NZ_BAABES010000017.1"/>
</dbReference>
<dbReference type="SMART" id="SM00155">
    <property type="entry name" value="PLDc"/>
    <property type="match status" value="2"/>
</dbReference>
<comment type="caution">
    <text evidence="3">The sequence shown here is derived from an EMBL/GenBank/DDBJ whole genome shotgun (WGS) entry which is preliminary data.</text>
</comment>
<sequence length="1102" mass="121352">MTETLTLFFPCDILPVRARFGYGDTISPIEKTTLQLIAARTAAERLDVHQLTELLGLTRRVVLDLLQDMWRQGYVTLDFRTGQIALSGKLARSRADGDLEGLPSTESVEEVVEIMLDRIGGLVQPVPGSGPIPERDALIHHPRPELTLRDTPLSELFRALRHHFDRAAREPAGARANRGKRLISASLTPGLRDTPRRRWLPVEVTAARDPASERLIVRITDRDYPETRRQTAEAVLANLVERHPNEPFALKLKALANRVPLAGDQPALADRLDALLERAARAAEIPPGQRWNRHKEFCQDARGLISLLDQRYRREAIVETITGKQHVETVRSLIADARVQLVLVCPWVHFDSLAHYEDDLAEARRRGVQIVIVWGMNHKDKLDRMAENSLDSLARIPSAVKFVRSPLPARTHAKAVICDDRRALVTSSNILGTKGTRREVGLLVSDASGKGSEVVLDLLGWARAAIPDGPTSRELFSHATDFELLDPQEGAVHKPPDETDPEASFPAADPDLDNAGEERVRAWAAAWTAYAEGLRAELAARTLPSIDMATDGRHRELMWRAIGRAERRLVIASDQISDEVVDDRFAADLERRLAESGGLRITLIYDRESAEERGTRAVERLRWLAHAHPDRITVRKDRNHAKAIVCDDELLVGSFNFLSYGGFRTLGSPHLQRSELSLWLTDPVLAAEVTAALGAGGGDEAAPRSARFAPVDAPQVDPAVQRLLDPLLAAAGEPERLANVVAELLPADDPWPVLSALDSAGAAYVLRIAAARALSMTPPDTDQATRWRHWLIRDLWERRRFVEAALLRAADPAADPRPRRALAVTAAARGTRFCADALLEALLDEPESGEAAALMAVASAEMVVNRSHGAREWLSDLRKETTEPWHALGDLCRDYLDAANAPLTPALLSSLSELDRRREREVAAWDELARALAAAQQLTAKIVLARQILVAFFRTDGPFGRLATAVEHQDAEGVRAFLSGPLDRRGDIRKQLIVLINQTGAEVAPNRPPLHSKLLDSFVLRLRPVVQHARALADLAEEDTGESGAGPNVPVLSAATTLQKGLTRLMPELRSAAAQLEPTERQLARACLADLAHVLNLEDADD</sequence>
<keyword evidence="4" id="KW-1185">Reference proteome</keyword>
<evidence type="ECO:0000313" key="3">
    <source>
        <dbReference type="EMBL" id="MBG6086064.1"/>
    </source>
</evidence>
<evidence type="ECO:0000259" key="2">
    <source>
        <dbReference type="PROSITE" id="PS50035"/>
    </source>
</evidence>
<dbReference type="SUPFAM" id="SSF56024">
    <property type="entry name" value="Phospholipase D/nuclease"/>
    <property type="match status" value="2"/>
</dbReference>